<gene>
    <name evidence="2" type="ORF">VW35_18055</name>
</gene>
<name>A0A0F5L2T1_9HYPH</name>
<evidence type="ECO:0000313" key="3">
    <source>
        <dbReference type="Proteomes" id="UP000033514"/>
    </source>
</evidence>
<feature type="domain" description="Hypervirulence associated protein TUDOR" evidence="1">
    <location>
        <begin position="8"/>
        <end position="72"/>
    </location>
</feature>
<protein>
    <recommendedName>
        <fullName evidence="1">Hypervirulence associated protein TUDOR domain-containing protein</fullName>
    </recommendedName>
</protein>
<keyword evidence="3" id="KW-1185">Reference proteome</keyword>
<sequence length="75" mass="8366">MKMAFRKGSKVTWKWGSSKAEGKIVERFTEEVTKTIKGTKGTKVTREASKKEPAFLIEQDDGDKVLKSKSELCAA</sequence>
<accession>A0A0F5L2T1</accession>
<dbReference type="InterPro" id="IPR021331">
    <property type="entry name" value="Hva1_TUDOR"/>
</dbReference>
<dbReference type="OrthoDB" id="283968at2"/>
<comment type="caution">
    <text evidence="2">The sequence shown here is derived from an EMBL/GenBank/DDBJ whole genome shotgun (WGS) entry which is preliminary data.</text>
</comment>
<dbReference type="AlphaFoldDB" id="A0A0F5L2T1"/>
<dbReference type="Pfam" id="PF11160">
    <property type="entry name" value="Hva1_TUDOR"/>
    <property type="match status" value="1"/>
</dbReference>
<dbReference type="EMBL" id="LAJG01000042">
    <property type="protein sequence ID" value="KKB76663.1"/>
    <property type="molecule type" value="Genomic_DNA"/>
</dbReference>
<dbReference type="Proteomes" id="UP000033514">
    <property type="component" value="Unassembled WGS sequence"/>
</dbReference>
<proteinExistence type="predicted"/>
<evidence type="ECO:0000313" key="2">
    <source>
        <dbReference type="EMBL" id="KKB76663.1"/>
    </source>
</evidence>
<organism evidence="2 3">
    <name type="scientific">Devosia soli</name>
    <dbReference type="NCBI Taxonomy" id="361041"/>
    <lineage>
        <taxon>Bacteria</taxon>
        <taxon>Pseudomonadati</taxon>
        <taxon>Pseudomonadota</taxon>
        <taxon>Alphaproteobacteria</taxon>
        <taxon>Hyphomicrobiales</taxon>
        <taxon>Devosiaceae</taxon>
        <taxon>Devosia</taxon>
    </lineage>
</organism>
<evidence type="ECO:0000259" key="1">
    <source>
        <dbReference type="Pfam" id="PF11160"/>
    </source>
</evidence>
<dbReference type="PATRIC" id="fig|361041.3.peg.3020"/>
<reference evidence="2 3" key="1">
    <citation type="submission" date="2015-03" db="EMBL/GenBank/DDBJ databases">
        <authorList>
            <person name="Hassan Y.I."/>
            <person name="Lepp D."/>
            <person name="Zhou T."/>
        </authorList>
    </citation>
    <scope>NUCLEOTIDE SEQUENCE [LARGE SCALE GENOMIC DNA]</scope>
    <source>
        <strain evidence="2 3">GH2-10</strain>
    </source>
</reference>
<dbReference type="STRING" id="361041.VW35_18055"/>